<keyword evidence="4" id="KW-1185">Reference proteome</keyword>
<dbReference type="eggNOG" id="ENOG502RDAW">
    <property type="taxonomic scope" value="Eukaryota"/>
</dbReference>
<accession>G0NHS2</accession>
<evidence type="ECO:0000313" key="3">
    <source>
        <dbReference type="EMBL" id="EGT31471.1"/>
    </source>
</evidence>
<feature type="transmembrane region" description="Helical" evidence="2">
    <location>
        <begin position="12"/>
        <end position="38"/>
    </location>
</feature>
<feature type="compositionally biased region" description="Polar residues" evidence="1">
    <location>
        <begin position="183"/>
        <end position="196"/>
    </location>
</feature>
<name>G0NHS2_CAEBE</name>
<protein>
    <submittedName>
        <fullName evidence="3">Uncharacterized protein</fullName>
    </submittedName>
</protein>
<gene>
    <name evidence="3" type="ORF">CAEBREN_19631</name>
</gene>
<dbReference type="HOGENOM" id="CLU_1305817_0_0_1"/>
<feature type="region of interest" description="Disordered" evidence="1">
    <location>
        <begin position="183"/>
        <end position="211"/>
    </location>
</feature>
<dbReference type="InParanoid" id="G0NHS2"/>
<proteinExistence type="predicted"/>
<feature type="transmembrane region" description="Helical" evidence="2">
    <location>
        <begin position="128"/>
        <end position="151"/>
    </location>
</feature>
<organism evidence="4">
    <name type="scientific">Caenorhabditis brenneri</name>
    <name type="common">Nematode worm</name>
    <dbReference type="NCBI Taxonomy" id="135651"/>
    <lineage>
        <taxon>Eukaryota</taxon>
        <taxon>Metazoa</taxon>
        <taxon>Ecdysozoa</taxon>
        <taxon>Nematoda</taxon>
        <taxon>Chromadorea</taxon>
        <taxon>Rhabditida</taxon>
        <taxon>Rhabditina</taxon>
        <taxon>Rhabditomorpha</taxon>
        <taxon>Rhabditoidea</taxon>
        <taxon>Rhabditidae</taxon>
        <taxon>Peloderinae</taxon>
        <taxon>Caenorhabditis</taxon>
    </lineage>
</organism>
<dbReference type="AlphaFoldDB" id="G0NHS2"/>
<sequence length="211" mass="23638">MKINTETGVGSFVLLGIFYVSTDLLTVANNILLPVLFIDTVHFFAKNIELRIILFIVAIFYTNIKYFIFLKLIPNFIQINIMSTLDPSQCLVVNPIDLSLLLVSLIFITVKLQCCKTAPLTFEESVTIFVLICLSTIKIAGIVYDMVYIGVFTRHMESHIQFTGLNTELMPWIKRRRTNNTAINTSGGTVGNANNDVENEAKTANPVNPEV</sequence>
<keyword evidence="2" id="KW-1133">Transmembrane helix</keyword>
<dbReference type="EMBL" id="GL379886">
    <property type="protein sequence ID" value="EGT31471.1"/>
    <property type="molecule type" value="Genomic_DNA"/>
</dbReference>
<feature type="transmembrane region" description="Helical" evidence="2">
    <location>
        <begin position="50"/>
        <end position="69"/>
    </location>
</feature>
<evidence type="ECO:0000313" key="4">
    <source>
        <dbReference type="Proteomes" id="UP000008068"/>
    </source>
</evidence>
<feature type="transmembrane region" description="Helical" evidence="2">
    <location>
        <begin position="90"/>
        <end position="108"/>
    </location>
</feature>
<evidence type="ECO:0000256" key="1">
    <source>
        <dbReference type="SAM" id="MobiDB-lite"/>
    </source>
</evidence>
<evidence type="ECO:0000256" key="2">
    <source>
        <dbReference type="SAM" id="Phobius"/>
    </source>
</evidence>
<dbReference type="OrthoDB" id="5801993at2759"/>
<dbReference type="Proteomes" id="UP000008068">
    <property type="component" value="Unassembled WGS sequence"/>
</dbReference>
<reference evidence="4" key="1">
    <citation type="submission" date="2011-07" db="EMBL/GenBank/DDBJ databases">
        <authorList>
            <consortium name="Caenorhabditis brenneri Sequencing and Analysis Consortium"/>
            <person name="Wilson R.K."/>
        </authorList>
    </citation>
    <scope>NUCLEOTIDE SEQUENCE [LARGE SCALE GENOMIC DNA]</scope>
    <source>
        <strain evidence="4">PB2801</strain>
    </source>
</reference>
<keyword evidence="2" id="KW-0472">Membrane</keyword>
<keyword evidence="2" id="KW-0812">Transmembrane</keyword>